<proteinExistence type="predicted"/>
<gene>
    <name evidence="2" type="ORF">LX32DRAFT_243171</name>
</gene>
<keyword evidence="3" id="KW-1185">Reference proteome</keyword>
<protein>
    <submittedName>
        <fullName evidence="2">Uncharacterized protein</fullName>
    </submittedName>
</protein>
<feature type="region of interest" description="Disordered" evidence="1">
    <location>
        <begin position="1"/>
        <end position="74"/>
    </location>
</feature>
<accession>A0AAD9H3R9</accession>
<dbReference type="Proteomes" id="UP001232148">
    <property type="component" value="Unassembled WGS sequence"/>
</dbReference>
<sequence length="159" mass="16998">MPSSRSTPFSNDREASSFSDRNMQNPSLGSTLTARGPSQPPSEEPPGGRVGKGRGPLSEMPKHDSRRICHSSRPSPCLLAGTCSAAQPPRLALPRLYRLLVMALSFSPLLDLVTGALRAQHSPTEETRASQSSIHPFCPVAGWLAHQAPHASATLQPSR</sequence>
<comment type="caution">
    <text evidence="2">The sequence shown here is derived from an EMBL/GenBank/DDBJ whole genome shotgun (WGS) entry which is preliminary data.</text>
</comment>
<evidence type="ECO:0000313" key="3">
    <source>
        <dbReference type="Proteomes" id="UP001232148"/>
    </source>
</evidence>
<organism evidence="2 3">
    <name type="scientific">Colletotrichum zoysiae</name>
    <dbReference type="NCBI Taxonomy" id="1216348"/>
    <lineage>
        <taxon>Eukaryota</taxon>
        <taxon>Fungi</taxon>
        <taxon>Dikarya</taxon>
        <taxon>Ascomycota</taxon>
        <taxon>Pezizomycotina</taxon>
        <taxon>Sordariomycetes</taxon>
        <taxon>Hypocreomycetidae</taxon>
        <taxon>Glomerellales</taxon>
        <taxon>Glomerellaceae</taxon>
        <taxon>Colletotrichum</taxon>
        <taxon>Colletotrichum graminicola species complex</taxon>
    </lineage>
</organism>
<dbReference type="EMBL" id="MU843096">
    <property type="protein sequence ID" value="KAK2021548.1"/>
    <property type="molecule type" value="Genomic_DNA"/>
</dbReference>
<evidence type="ECO:0000256" key="1">
    <source>
        <dbReference type="SAM" id="MobiDB-lite"/>
    </source>
</evidence>
<name>A0AAD9H3R9_9PEZI</name>
<dbReference type="AlphaFoldDB" id="A0AAD9H3R9"/>
<feature type="compositionally biased region" description="Polar residues" evidence="1">
    <location>
        <begin position="1"/>
        <end position="33"/>
    </location>
</feature>
<evidence type="ECO:0000313" key="2">
    <source>
        <dbReference type="EMBL" id="KAK2021548.1"/>
    </source>
</evidence>
<reference evidence="2" key="1">
    <citation type="submission" date="2021-06" db="EMBL/GenBank/DDBJ databases">
        <title>Comparative genomics, transcriptomics and evolutionary studies reveal genomic signatures of adaptation to plant cell wall in hemibiotrophic fungi.</title>
        <authorList>
            <consortium name="DOE Joint Genome Institute"/>
            <person name="Baroncelli R."/>
            <person name="Diaz J.F."/>
            <person name="Benocci T."/>
            <person name="Peng M."/>
            <person name="Battaglia E."/>
            <person name="Haridas S."/>
            <person name="Andreopoulos W."/>
            <person name="Labutti K."/>
            <person name="Pangilinan J."/>
            <person name="Floch G.L."/>
            <person name="Makela M.R."/>
            <person name="Henrissat B."/>
            <person name="Grigoriev I.V."/>
            <person name="Crouch J.A."/>
            <person name="De Vries R.P."/>
            <person name="Sukno S.A."/>
            <person name="Thon M.R."/>
        </authorList>
    </citation>
    <scope>NUCLEOTIDE SEQUENCE</scope>
    <source>
        <strain evidence="2">MAFF235873</strain>
    </source>
</reference>